<dbReference type="PANTHER" id="PTHR13191">
    <property type="entry name" value="RIBOSOMAL RNA PROCESSING PROTEIN 7-RELATED"/>
    <property type="match status" value="1"/>
</dbReference>
<dbReference type="GO" id="GO:0034456">
    <property type="term" value="C:UTP-C complex"/>
    <property type="evidence" value="ECO:0007669"/>
    <property type="project" value="TreeGrafter"/>
</dbReference>
<dbReference type="PANTHER" id="PTHR13191:SF0">
    <property type="entry name" value="RIBOSOMAL RNA-PROCESSING PROTEIN 7 HOMOLOG A-RELATED"/>
    <property type="match status" value="1"/>
</dbReference>
<evidence type="ECO:0000313" key="4">
    <source>
        <dbReference type="EnsemblMetazoa" id="ACUA003122-PA"/>
    </source>
</evidence>
<dbReference type="Pfam" id="PF00076">
    <property type="entry name" value="RRM_1"/>
    <property type="match status" value="1"/>
</dbReference>
<reference evidence="4" key="2">
    <citation type="submission" date="2020-05" db="UniProtKB">
        <authorList>
            <consortium name="EnsemblMetazoa"/>
        </authorList>
    </citation>
    <scope>IDENTIFICATION</scope>
    <source>
        <strain evidence="4">A-37</strain>
    </source>
</reference>
<sequence>MSDAADFTVIQLKYDLLDTNGHQLFVKENASKATCKQKPAGRTLYVLNVPPYATEEALRHAFSAAGDVERVVLQEKPSNKESAPFEIMAKHVFCFKVAYVVFAKPDALKKFLRTKNINPLDSEEHPMLIGLPKWTKAHRERIPDPAALQQEIDEYMETYDKKIEEQKAKESNNAADEDGWVTVSKKNSGVFLQKEMVVKKLEKKIENDRSTKELKNFYTFQIRESKKDDIISLRKKYDRDLKKMEQIKKAKRFKPY</sequence>
<evidence type="ECO:0000256" key="1">
    <source>
        <dbReference type="ARBA" id="ARBA00006110"/>
    </source>
</evidence>
<dbReference type="SMART" id="SM00360">
    <property type="entry name" value="RRM"/>
    <property type="match status" value="1"/>
</dbReference>
<evidence type="ECO:0000259" key="3">
    <source>
        <dbReference type="SMART" id="SM00360"/>
    </source>
</evidence>
<dbReference type="VEuPathDB" id="VectorBase:ACUA003122"/>
<protein>
    <recommendedName>
        <fullName evidence="3">RRM domain-containing protein</fullName>
    </recommendedName>
</protein>
<dbReference type="Gene3D" id="3.30.70.330">
    <property type="match status" value="1"/>
</dbReference>
<dbReference type="InterPro" id="IPR000504">
    <property type="entry name" value="RRM_dom"/>
</dbReference>
<dbReference type="EMBL" id="AXCM01002120">
    <property type="status" value="NOT_ANNOTATED_CDS"/>
    <property type="molecule type" value="Genomic_DNA"/>
</dbReference>
<dbReference type="GO" id="GO:0000028">
    <property type="term" value="P:ribosomal small subunit assembly"/>
    <property type="evidence" value="ECO:0007669"/>
    <property type="project" value="TreeGrafter"/>
</dbReference>
<dbReference type="SUPFAM" id="SSF54928">
    <property type="entry name" value="RNA-binding domain, RBD"/>
    <property type="match status" value="1"/>
</dbReference>
<dbReference type="CDD" id="cd12294">
    <property type="entry name" value="RRM_Rrp7A"/>
    <property type="match status" value="1"/>
</dbReference>
<dbReference type="AlphaFoldDB" id="A0A182LVP4"/>
<evidence type="ECO:0000256" key="2">
    <source>
        <dbReference type="ARBA" id="ARBA00022884"/>
    </source>
</evidence>
<dbReference type="Gene3D" id="6.10.250.1770">
    <property type="match status" value="1"/>
</dbReference>
<dbReference type="GO" id="GO:0032545">
    <property type="term" value="C:CURI complex"/>
    <property type="evidence" value="ECO:0007669"/>
    <property type="project" value="TreeGrafter"/>
</dbReference>
<reference evidence="5" key="1">
    <citation type="submission" date="2013-09" db="EMBL/GenBank/DDBJ databases">
        <title>The Genome Sequence of Anopheles culicifacies species A.</title>
        <authorList>
            <consortium name="The Broad Institute Genomics Platform"/>
            <person name="Neafsey D.E."/>
            <person name="Besansky N."/>
            <person name="Howell P."/>
            <person name="Walton C."/>
            <person name="Young S.K."/>
            <person name="Zeng Q."/>
            <person name="Gargeya S."/>
            <person name="Fitzgerald M."/>
            <person name="Haas B."/>
            <person name="Abouelleil A."/>
            <person name="Allen A.W."/>
            <person name="Alvarado L."/>
            <person name="Arachchi H.M."/>
            <person name="Berlin A.M."/>
            <person name="Chapman S.B."/>
            <person name="Gainer-Dewar J."/>
            <person name="Goldberg J."/>
            <person name="Griggs A."/>
            <person name="Gujja S."/>
            <person name="Hansen M."/>
            <person name="Howarth C."/>
            <person name="Imamovic A."/>
            <person name="Ireland A."/>
            <person name="Larimer J."/>
            <person name="McCowan C."/>
            <person name="Murphy C."/>
            <person name="Pearson M."/>
            <person name="Poon T.W."/>
            <person name="Priest M."/>
            <person name="Roberts A."/>
            <person name="Saif S."/>
            <person name="Shea T."/>
            <person name="Sisk P."/>
            <person name="Sykes S."/>
            <person name="Wortman J."/>
            <person name="Nusbaum C."/>
            <person name="Birren B."/>
        </authorList>
    </citation>
    <scope>NUCLEOTIDE SEQUENCE [LARGE SCALE GENOMIC DNA]</scope>
    <source>
        <strain evidence="5">A-37</strain>
    </source>
</reference>
<dbReference type="GO" id="GO:0006364">
    <property type="term" value="P:rRNA processing"/>
    <property type="evidence" value="ECO:0007669"/>
    <property type="project" value="TreeGrafter"/>
</dbReference>
<keyword evidence="2" id="KW-0694">RNA-binding</keyword>
<dbReference type="Proteomes" id="UP000075883">
    <property type="component" value="Unassembled WGS sequence"/>
</dbReference>
<dbReference type="InterPro" id="IPR024326">
    <property type="entry name" value="RRP7_C"/>
</dbReference>
<dbReference type="GO" id="GO:0003723">
    <property type="term" value="F:RNA binding"/>
    <property type="evidence" value="ECO:0007669"/>
    <property type="project" value="UniProtKB-KW"/>
</dbReference>
<dbReference type="InterPro" id="IPR012677">
    <property type="entry name" value="Nucleotide-bd_a/b_plait_sf"/>
</dbReference>
<dbReference type="STRING" id="139723.A0A182LVP4"/>
<dbReference type="InterPro" id="IPR035979">
    <property type="entry name" value="RBD_domain_sf"/>
</dbReference>
<organism evidence="4 5">
    <name type="scientific">Anopheles culicifacies</name>
    <dbReference type="NCBI Taxonomy" id="139723"/>
    <lineage>
        <taxon>Eukaryota</taxon>
        <taxon>Metazoa</taxon>
        <taxon>Ecdysozoa</taxon>
        <taxon>Arthropoda</taxon>
        <taxon>Hexapoda</taxon>
        <taxon>Insecta</taxon>
        <taxon>Pterygota</taxon>
        <taxon>Neoptera</taxon>
        <taxon>Endopterygota</taxon>
        <taxon>Diptera</taxon>
        <taxon>Nematocera</taxon>
        <taxon>Culicoidea</taxon>
        <taxon>Culicidae</taxon>
        <taxon>Anophelinae</taxon>
        <taxon>Anopheles</taxon>
        <taxon>culicifacies species complex</taxon>
    </lineage>
</organism>
<dbReference type="Pfam" id="PF12923">
    <property type="entry name" value="RRP7"/>
    <property type="match status" value="1"/>
</dbReference>
<comment type="similarity">
    <text evidence="1">Belongs to the RRP7 family.</text>
</comment>
<feature type="domain" description="RRM" evidence="3">
    <location>
        <begin position="43"/>
        <end position="130"/>
    </location>
</feature>
<proteinExistence type="inferred from homology"/>
<name>A0A182LVP4_9DIPT</name>
<dbReference type="InterPro" id="IPR034890">
    <property type="entry name" value="Rrp7A_RRM"/>
</dbReference>
<dbReference type="CDD" id="cd12951">
    <property type="entry name" value="RRP7_Rrp7A"/>
    <property type="match status" value="1"/>
</dbReference>
<accession>A0A182LVP4</accession>
<evidence type="ECO:0000313" key="5">
    <source>
        <dbReference type="Proteomes" id="UP000075883"/>
    </source>
</evidence>
<keyword evidence="5" id="KW-1185">Reference proteome</keyword>
<dbReference type="InterPro" id="IPR040446">
    <property type="entry name" value="RRP7"/>
</dbReference>
<dbReference type="EnsemblMetazoa" id="ACUA003122-RA">
    <property type="protein sequence ID" value="ACUA003122-PA"/>
    <property type="gene ID" value="ACUA003122"/>
</dbReference>